<dbReference type="InterPro" id="IPR036390">
    <property type="entry name" value="WH_DNA-bd_sf"/>
</dbReference>
<dbReference type="SUPFAM" id="SSF46785">
    <property type="entry name" value="Winged helix' DNA-binding domain"/>
    <property type="match status" value="1"/>
</dbReference>
<keyword evidence="1" id="KW-0805">Transcription regulation</keyword>
<reference evidence="5 6" key="1">
    <citation type="submission" date="2013-08" db="EMBL/GenBank/DDBJ databases">
        <title>Genome sequencing of Cellulomonas bogoriensis 69B4.</title>
        <authorList>
            <person name="Chen F."/>
            <person name="Li Y."/>
            <person name="Wang G."/>
        </authorList>
    </citation>
    <scope>NUCLEOTIDE SEQUENCE [LARGE SCALE GENOMIC DNA]</scope>
    <source>
        <strain evidence="5 6">69B4</strain>
    </source>
</reference>
<keyword evidence="6" id="KW-1185">Reference proteome</keyword>
<evidence type="ECO:0000256" key="3">
    <source>
        <dbReference type="ARBA" id="ARBA00023163"/>
    </source>
</evidence>
<dbReference type="Gene3D" id="1.10.10.10">
    <property type="entry name" value="Winged helix-like DNA-binding domain superfamily/Winged helix DNA-binding domain"/>
    <property type="match status" value="1"/>
</dbReference>
<dbReference type="Pfam" id="PF00392">
    <property type="entry name" value="GntR"/>
    <property type="match status" value="1"/>
</dbReference>
<dbReference type="GO" id="GO:0003677">
    <property type="term" value="F:DNA binding"/>
    <property type="evidence" value="ECO:0007669"/>
    <property type="project" value="UniProtKB-KW"/>
</dbReference>
<dbReference type="Gene3D" id="1.20.120.530">
    <property type="entry name" value="GntR ligand-binding domain-like"/>
    <property type="match status" value="1"/>
</dbReference>
<dbReference type="InterPro" id="IPR036388">
    <property type="entry name" value="WH-like_DNA-bd_sf"/>
</dbReference>
<dbReference type="AlphaFoldDB" id="A0A0A0BME5"/>
<dbReference type="PANTHER" id="PTHR43537">
    <property type="entry name" value="TRANSCRIPTIONAL REGULATOR, GNTR FAMILY"/>
    <property type="match status" value="1"/>
</dbReference>
<name>A0A0A0BME5_9CELL</name>
<dbReference type="SUPFAM" id="SSF48008">
    <property type="entry name" value="GntR ligand-binding domain-like"/>
    <property type="match status" value="1"/>
</dbReference>
<sequence length="231" mass="24870">MQGQSTTTSSGASLVRQVTDMLREDIVARRFEPGQRLTETRLADHYGVSRVPVREALRLLEGEGLVTTTGPRVRTVSRWSDQDALDLFAVRATVESLTAARAATGATPAQLRGIRALLAAGQEAFRAGEFESLPGLNTDLHRAIAEASGSPMLLGLFNQISHKVSLLYRATVDTRAPSSWSEHAEIVDAIVDQDPERARRLMLAHIETSAALTSLQGGPATADPHVQEVAP</sequence>
<dbReference type="CDD" id="cd07377">
    <property type="entry name" value="WHTH_GntR"/>
    <property type="match status" value="1"/>
</dbReference>
<dbReference type="InterPro" id="IPR008920">
    <property type="entry name" value="TF_FadR/GntR_C"/>
</dbReference>
<protein>
    <submittedName>
        <fullName evidence="5">GntR family transcriptional regulator</fullName>
    </submittedName>
</protein>
<dbReference type="InterPro" id="IPR000524">
    <property type="entry name" value="Tscrpt_reg_HTH_GntR"/>
</dbReference>
<dbReference type="OrthoDB" id="8680240at2"/>
<evidence type="ECO:0000256" key="1">
    <source>
        <dbReference type="ARBA" id="ARBA00023015"/>
    </source>
</evidence>
<comment type="caution">
    <text evidence="5">The sequence shown here is derived from an EMBL/GenBank/DDBJ whole genome shotgun (WGS) entry which is preliminary data.</text>
</comment>
<evidence type="ECO:0000256" key="2">
    <source>
        <dbReference type="ARBA" id="ARBA00023125"/>
    </source>
</evidence>
<evidence type="ECO:0000313" key="6">
    <source>
        <dbReference type="Proteomes" id="UP000054314"/>
    </source>
</evidence>
<dbReference type="InterPro" id="IPR011711">
    <property type="entry name" value="GntR_C"/>
</dbReference>
<dbReference type="SMART" id="SM00895">
    <property type="entry name" value="FCD"/>
    <property type="match status" value="1"/>
</dbReference>
<proteinExistence type="predicted"/>
<accession>A0A0A0BME5</accession>
<dbReference type="PANTHER" id="PTHR43537:SF24">
    <property type="entry name" value="GLUCONATE OPERON TRANSCRIPTIONAL REPRESSOR"/>
    <property type="match status" value="1"/>
</dbReference>
<keyword evidence="3" id="KW-0804">Transcription</keyword>
<dbReference type="EMBL" id="AXCZ01000217">
    <property type="protein sequence ID" value="KGM09085.1"/>
    <property type="molecule type" value="Genomic_DNA"/>
</dbReference>
<dbReference type="PRINTS" id="PR00035">
    <property type="entry name" value="HTHGNTR"/>
</dbReference>
<keyword evidence="2" id="KW-0238">DNA-binding</keyword>
<evidence type="ECO:0000259" key="4">
    <source>
        <dbReference type="PROSITE" id="PS50949"/>
    </source>
</evidence>
<dbReference type="Proteomes" id="UP000054314">
    <property type="component" value="Unassembled WGS sequence"/>
</dbReference>
<organism evidence="5 6">
    <name type="scientific">Cellulomonas bogoriensis 69B4 = DSM 16987</name>
    <dbReference type="NCBI Taxonomy" id="1386082"/>
    <lineage>
        <taxon>Bacteria</taxon>
        <taxon>Bacillati</taxon>
        <taxon>Actinomycetota</taxon>
        <taxon>Actinomycetes</taxon>
        <taxon>Micrococcales</taxon>
        <taxon>Cellulomonadaceae</taxon>
        <taxon>Cellulomonas</taxon>
    </lineage>
</organism>
<evidence type="ECO:0000313" key="5">
    <source>
        <dbReference type="EMBL" id="KGM09085.1"/>
    </source>
</evidence>
<dbReference type="RefSeq" id="WP_052105568.1">
    <property type="nucleotide sequence ID" value="NZ_AXCZ01000217.1"/>
</dbReference>
<dbReference type="PROSITE" id="PS50949">
    <property type="entry name" value="HTH_GNTR"/>
    <property type="match status" value="1"/>
</dbReference>
<dbReference type="Pfam" id="PF07729">
    <property type="entry name" value="FCD"/>
    <property type="match status" value="1"/>
</dbReference>
<dbReference type="GO" id="GO:0003700">
    <property type="term" value="F:DNA-binding transcription factor activity"/>
    <property type="evidence" value="ECO:0007669"/>
    <property type="project" value="InterPro"/>
</dbReference>
<feature type="domain" description="HTH gntR-type" evidence="4">
    <location>
        <begin position="12"/>
        <end position="79"/>
    </location>
</feature>
<gene>
    <name evidence="5" type="ORF">N869_07255</name>
</gene>
<dbReference type="SMART" id="SM00345">
    <property type="entry name" value="HTH_GNTR"/>
    <property type="match status" value="1"/>
</dbReference>